<organism evidence="1 2">
    <name type="scientific">Lepidopterella palustris CBS 459.81</name>
    <dbReference type="NCBI Taxonomy" id="1314670"/>
    <lineage>
        <taxon>Eukaryota</taxon>
        <taxon>Fungi</taxon>
        <taxon>Dikarya</taxon>
        <taxon>Ascomycota</taxon>
        <taxon>Pezizomycotina</taxon>
        <taxon>Dothideomycetes</taxon>
        <taxon>Pleosporomycetidae</taxon>
        <taxon>Mytilinidiales</taxon>
        <taxon>Argynnaceae</taxon>
        <taxon>Lepidopterella</taxon>
    </lineage>
</organism>
<name>A0A8E2JG44_9PEZI</name>
<reference evidence="1 2" key="1">
    <citation type="journal article" date="2016" name="Nat. Commun.">
        <title>Ectomycorrhizal ecology is imprinted in the genome of the dominant symbiotic fungus Cenococcum geophilum.</title>
        <authorList>
            <consortium name="DOE Joint Genome Institute"/>
            <person name="Peter M."/>
            <person name="Kohler A."/>
            <person name="Ohm R.A."/>
            <person name="Kuo A."/>
            <person name="Krutzmann J."/>
            <person name="Morin E."/>
            <person name="Arend M."/>
            <person name="Barry K.W."/>
            <person name="Binder M."/>
            <person name="Choi C."/>
            <person name="Clum A."/>
            <person name="Copeland A."/>
            <person name="Grisel N."/>
            <person name="Haridas S."/>
            <person name="Kipfer T."/>
            <person name="LaButti K."/>
            <person name="Lindquist E."/>
            <person name="Lipzen A."/>
            <person name="Maire R."/>
            <person name="Meier B."/>
            <person name="Mihaltcheva S."/>
            <person name="Molinier V."/>
            <person name="Murat C."/>
            <person name="Poggeler S."/>
            <person name="Quandt C.A."/>
            <person name="Sperisen C."/>
            <person name="Tritt A."/>
            <person name="Tisserant E."/>
            <person name="Crous P.W."/>
            <person name="Henrissat B."/>
            <person name="Nehls U."/>
            <person name="Egli S."/>
            <person name="Spatafora J.W."/>
            <person name="Grigoriev I.V."/>
            <person name="Martin F.M."/>
        </authorList>
    </citation>
    <scope>NUCLEOTIDE SEQUENCE [LARGE SCALE GENOMIC DNA]</scope>
    <source>
        <strain evidence="1 2">CBS 459.81</strain>
    </source>
</reference>
<dbReference type="EMBL" id="KV744925">
    <property type="protein sequence ID" value="OCK81314.1"/>
    <property type="molecule type" value="Genomic_DNA"/>
</dbReference>
<sequence>MQLDSKGAATTDLLLGRIYKSQGKTYDPDTPHPRDRKALSVIPRISRASLISLYTLHSYCRSIFLTSTGSRELILKGNLATQSIPTHRPWGIQKALVTLQEGKRVELLWKQDPEKVALASSMRKKFPEANLDDRKMTTLFQFDNAIHKTGHADEDGRRMTEVLILISIREASLLNLWNPQYPETKSLGQREGPLRPGNTSMGALQQNEEFGQRDDVKHWTKKLSPEARMEVEEAALRATRVLYKLYKSKGNWQQKPLPDVCQKLQAPAEPDHYNDPLAIRIATYFAQARFPDQESMMSNPGYKKDIEKDEKWNHGRSDSVPEPDNIPSVMFGDNGNIPVFRNGHGEQTPASQPRYFINPLAPPKDMISVFGGSAEPLSTHTDQLNPALESSSTFDSRFTIYPSLRIPPSELETFSTPYFPEIKSKLDSLRTHSNFGLNDGPNHLGSTESSSTGIGGVDVDAAAVWVHGRVVLGNSACCAGADAELEWDGDVEGAD</sequence>
<accession>A0A8E2JG44</accession>
<gene>
    <name evidence="1" type="ORF">K432DRAFT_403908</name>
</gene>
<keyword evidence="2" id="KW-1185">Reference proteome</keyword>
<protein>
    <submittedName>
        <fullName evidence="1">Uncharacterized protein</fullName>
    </submittedName>
</protein>
<dbReference type="Proteomes" id="UP000250266">
    <property type="component" value="Unassembled WGS sequence"/>
</dbReference>
<evidence type="ECO:0000313" key="2">
    <source>
        <dbReference type="Proteomes" id="UP000250266"/>
    </source>
</evidence>
<evidence type="ECO:0000313" key="1">
    <source>
        <dbReference type="EMBL" id="OCK81314.1"/>
    </source>
</evidence>
<dbReference type="AlphaFoldDB" id="A0A8E2JG44"/>
<proteinExistence type="predicted"/>